<evidence type="ECO:0008006" key="3">
    <source>
        <dbReference type="Google" id="ProtNLM"/>
    </source>
</evidence>
<dbReference type="EMBL" id="JANIBJ010000004">
    <property type="protein sequence ID" value="MCQ8103144.1"/>
    <property type="molecule type" value="Genomic_DNA"/>
</dbReference>
<sequence>MMVLPGFKKLLTVTLLGAAACSTLPPAAKDFDNFSDYVESVFRHQNLLSSRLMMLSEAMAENETLEDAEQDMNDACHLLNEYADHEMSGESMGLFFKRRVKASIEECDKKIHILEALLPKNDP</sequence>
<proteinExistence type="predicted"/>
<name>A0ABT1TEF4_9GAMM</name>
<keyword evidence="2" id="KW-1185">Reference proteome</keyword>
<comment type="caution">
    <text evidence="1">The sequence shown here is derived from an EMBL/GenBank/DDBJ whole genome shotgun (WGS) entry which is preliminary data.</text>
</comment>
<evidence type="ECO:0000313" key="1">
    <source>
        <dbReference type="EMBL" id="MCQ8103144.1"/>
    </source>
</evidence>
<reference evidence="1 2" key="1">
    <citation type="submission" date="2022-07" db="EMBL/GenBank/DDBJ databases">
        <title>Methylomonas rivi sp. nov., Methylomonas rosea sp. nov., Methylomonas aureus sp. nov. and Methylomonas subterranea sp. nov., four novel methanotrophs isolated from a freshwater creek and the deep terrestrial subsurface.</title>
        <authorList>
            <person name="Abin C."/>
            <person name="Sankaranarayanan K."/>
            <person name="Garner C."/>
            <person name="Sindelar R."/>
            <person name="Kotary K."/>
            <person name="Garner R."/>
            <person name="Barclay S."/>
            <person name="Lawson P."/>
            <person name="Krumholz L."/>
        </authorList>
    </citation>
    <scope>NUCLEOTIDE SEQUENCE [LARGE SCALE GENOMIC DNA]</scope>
    <source>
        <strain evidence="1 2">SURF-2</strain>
    </source>
</reference>
<protein>
    <recommendedName>
        <fullName evidence="3">Lipoprotein</fullName>
    </recommendedName>
</protein>
<organism evidence="1 2">
    <name type="scientific">Methylomonas subterranea</name>
    <dbReference type="NCBI Taxonomy" id="2952225"/>
    <lineage>
        <taxon>Bacteria</taxon>
        <taxon>Pseudomonadati</taxon>
        <taxon>Pseudomonadota</taxon>
        <taxon>Gammaproteobacteria</taxon>
        <taxon>Methylococcales</taxon>
        <taxon>Methylococcaceae</taxon>
        <taxon>Methylomonas</taxon>
    </lineage>
</organism>
<gene>
    <name evidence="1" type="ORF">NP590_03405</name>
</gene>
<accession>A0ABT1TEF4</accession>
<dbReference type="RefSeq" id="WP_256600814.1">
    <property type="nucleotide sequence ID" value="NZ_JANIBJ010000004.1"/>
</dbReference>
<evidence type="ECO:0000313" key="2">
    <source>
        <dbReference type="Proteomes" id="UP001524499"/>
    </source>
</evidence>
<dbReference type="Proteomes" id="UP001524499">
    <property type="component" value="Unassembled WGS sequence"/>
</dbReference>